<keyword evidence="2" id="KW-1185">Reference proteome</keyword>
<organism evidence="1 2">
    <name type="scientific">Gossypium darwinii</name>
    <name type="common">Darwin's cotton</name>
    <name type="synonym">Gossypium barbadense var. darwinii</name>
    <dbReference type="NCBI Taxonomy" id="34276"/>
    <lineage>
        <taxon>Eukaryota</taxon>
        <taxon>Viridiplantae</taxon>
        <taxon>Streptophyta</taxon>
        <taxon>Embryophyta</taxon>
        <taxon>Tracheophyta</taxon>
        <taxon>Spermatophyta</taxon>
        <taxon>Magnoliopsida</taxon>
        <taxon>eudicotyledons</taxon>
        <taxon>Gunneridae</taxon>
        <taxon>Pentapetalae</taxon>
        <taxon>rosids</taxon>
        <taxon>malvids</taxon>
        <taxon>Malvales</taxon>
        <taxon>Malvaceae</taxon>
        <taxon>Malvoideae</taxon>
        <taxon>Gossypium</taxon>
    </lineage>
</organism>
<name>A0A5D2BZ37_GOSDA</name>
<dbReference type="Proteomes" id="UP000323506">
    <property type="component" value="Chromosome D07"/>
</dbReference>
<sequence length="123" mass="14498">MCCKETRSSKTSTEIPIMIQDEEARERFDSIFKNQPMMLEKGFNLESNDKMIMPLSLRNTINVLNWEQFCDARSLLNEDLMREFYADLITPDTNEVLVRKKKVPLTSKSINHLFNLFDVEEDE</sequence>
<reference evidence="1 2" key="1">
    <citation type="submission" date="2019-06" db="EMBL/GenBank/DDBJ databases">
        <title>WGS assembly of Gossypium darwinii.</title>
        <authorList>
            <person name="Chen Z.J."/>
            <person name="Sreedasyam A."/>
            <person name="Ando A."/>
            <person name="Song Q."/>
            <person name="De L."/>
            <person name="Hulse-Kemp A."/>
            <person name="Ding M."/>
            <person name="Ye W."/>
            <person name="Kirkbride R."/>
            <person name="Jenkins J."/>
            <person name="Plott C."/>
            <person name="Lovell J."/>
            <person name="Lin Y.-M."/>
            <person name="Vaughn R."/>
            <person name="Liu B."/>
            <person name="Li W."/>
            <person name="Simpson S."/>
            <person name="Scheffler B."/>
            <person name="Saski C."/>
            <person name="Grover C."/>
            <person name="Hu G."/>
            <person name="Conover J."/>
            <person name="Carlson J."/>
            <person name="Shu S."/>
            <person name="Boston L."/>
            <person name="Williams M."/>
            <person name="Peterson D."/>
            <person name="Mcgee K."/>
            <person name="Jones D."/>
            <person name="Wendel J."/>
            <person name="Stelly D."/>
            <person name="Grimwood J."/>
            <person name="Schmutz J."/>
        </authorList>
    </citation>
    <scope>NUCLEOTIDE SEQUENCE [LARGE SCALE GENOMIC DNA]</scope>
    <source>
        <strain evidence="1">1808015.09</strain>
    </source>
</reference>
<protein>
    <submittedName>
        <fullName evidence="1">Uncharacterized protein</fullName>
    </submittedName>
</protein>
<dbReference type="EMBL" id="CM017707">
    <property type="protein sequence ID" value="TYG61353.1"/>
    <property type="molecule type" value="Genomic_DNA"/>
</dbReference>
<accession>A0A5D2BZ37</accession>
<evidence type="ECO:0000313" key="2">
    <source>
        <dbReference type="Proteomes" id="UP000323506"/>
    </source>
</evidence>
<evidence type="ECO:0000313" key="1">
    <source>
        <dbReference type="EMBL" id="TYG61353.1"/>
    </source>
</evidence>
<dbReference type="AlphaFoldDB" id="A0A5D2BZ37"/>
<proteinExistence type="predicted"/>
<gene>
    <name evidence="1" type="ORF">ES288_D07G140900v1</name>
</gene>